<comment type="similarity">
    <text evidence="7">Belongs to the TonB-dependent receptor family.</text>
</comment>
<dbReference type="NCBIfam" id="TIGR04056">
    <property type="entry name" value="OMP_RagA_SusC"/>
    <property type="match status" value="1"/>
</dbReference>
<keyword evidence="5 7" id="KW-0472">Membrane</keyword>
<dbReference type="Gene3D" id="2.170.130.10">
    <property type="entry name" value="TonB-dependent receptor, plug domain"/>
    <property type="match status" value="1"/>
</dbReference>
<dbReference type="InterPro" id="IPR023997">
    <property type="entry name" value="TonB-dep_OMP_SusC/RagA_CS"/>
</dbReference>
<evidence type="ECO:0000313" key="10">
    <source>
        <dbReference type="Proteomes" id="UP000294752"/>
    </source>
</evidence>
<sequence length="1019" mass="110836">MRQKSLARCARLFGTVVVLTTMLFGHAFAQQRTLRGVVKDGSTLAPIAGASVSGADRSNSTLTDEQGAFTLGVDASTASLQVTFVGYEAQQVPVADRDTLSIFLVAVDTKLEEVVVTALGISREQKSLTYSTQQLKGEELTRAKGTNMINNINGKVAGVNISSSSSGIGGSAKVVLRGNKSASGSNQVLYVIDGVPINNSSSGVQPGNIFGGERDPGDPIALINPDDVESMSVLKGASAAALYGSQAANGVILITTKSGKNGRTTIDFSSSAQIETPAVLPKFQNNYARGTDGENTNSLTSWGANTAGGGGDQVGSFFQTGTNFTNSIGLSRGNEHMQTYISYANTSAKGLLPENKLNRHNINLKQTANFFDDRLTLQGGANYIQQDLQNSPLTGFYFNPIVGLYLFPRSLNLNDYKTFETFDPATNQYVQNWHSLGDSETTQQNPWWIQNRNTSTSDKSRLILNGSAKFNVNNWLSLQARGSMDQTTDVYDRKLFAGTQSIIAQRNGAYNYSKITITQKYADFIANFNGNITDKLKFNGLVGTSITDWNTEGMSFNTGATGLRIANVFAMQNTTTPITLTEPTNRRQLQSVFASANFDYDGWMFLDLSARNDWSSTLAFTDTPSFFYPSVGLSANIHEKLGLPDFINFMKIRGSWAEVGNDLPPYKTRLLNTLGNFGNININTVTSLAKLKPEITRSIEAGTELKMFNNRLGIDFTYYKTNTRNQYFEIAASEASLFGTYAINAGNIQNEGVELLVNYDAIRGEDFNWSTAVNFSTNKNTIIALDDAIQQFSITGENRSNYASRFEVGGSFGDIYGIDFARDEQGRIRFSEDGVPLKGSDYVKLGNSNPRWQMGWSNTINYKNLGLYFLIDGKFDYDVLSITESVMDGYGVSARTGAARDAGGVSVNGVLPSGEAVTSVAPQTWYTTVGGIGPVTSNYMYNGSAIRMREIALSYNFKIDSKFVKGLRVAATGRNLFFLYKDAPFDPETSMSTGNGLSGIDIFMMPSSRSYGLSLNVNF</sequence>
<keyword evidence="2 7" id="KW-0813">Transport</keyword>
<dbReference type="RefSeq" id="WP_133640933.1">
    <property type="nucleotide sequence ID" value="NZ_SNZV01000006.1"/>
</dbReference>
<dbReference type="InterPro" id="IPR008969">
    <property type="entry name" value="CarboxyPept-like_regulatory"/>
</dbReference>
<dbReference type="Gene3D" id="2.40.170.20">
    <property type="entry name" value="TonB-dependent receptor, beta-barrel domain"/>
    <property type="match status" value="1"/>
</dbReference>
<evidence type="ECO:0000256" key="6">
    <source>
        <dbReference type="ARBA" id="ARBA00023237"/>
    </source>
</evidence>
<evidence type="ECO:0000256" key="3">
    <source>
        <dbReference type="ARBA" id="ARBA00022452"/>
    </source>
</evidence>
<comment type="caution">
    <text evidence="9">The sequence shown here is derived from an EMBL/GenBank/DDBJ whole genome shotgun (WGS) entry which is preliminary data.</text>
</comment>
<dbReference type="InterPro" id="IPR037066">
    <property type="entry name" value="Plug_dom_sf"/>
</dbReference>
<dbReference type="Proteomes" id="UP000294752">
    <property type="component" value="Unassembled WGS sequence"/>
</dbReference>
<organism evidence="9 10">
    <name type="scientific">Sphingobacterium paludis</name>
    <dbReference type="NCBI Taxonomy" id="1476465"/>
    <lineage>
        <taxon>Bacteria</taxon>
        <taxon>Pseudomonadati</taxon>
        <taxon>Bacteroidota</taxon>
        <taxon>Sphingobacteriia</taxon>
        <taxon>Sphingobacteriales</taxon>
        <taxon>Sphingobacteriaceae</taxon>
        <taxon>Sphingobacterium</taxon>
    </lineage>
</organism>
<dbReference type="Gene3D" id="2.60.40.1120">
    <property type="entry name" value="Carboxypeptidase-like, regulatory domain"/>
    <property type="match status" value="1"/>
</dbReference>
<evidence type="ECO:0000256" key="5">
    <source>
        <dbReference type="ARBA" id="ARBA00023136"/>
    </source>
</evidence>
<dbReference type="SUPFAM" id="SSF49464">
    <property type="entry name" value="Carboxypeptidase regulatory domain-like"/>
    <property type="match status" value="1"/>
</dbReference>
<keyword evidence="6 7" id="KW-0998">Cell outer membrane</keyword>
<dbReference type="Pfam" id="PF13715">
    <property type="entry name" value="CarbopepD_reg_2"/>
    <property type="match status" value="1"/>
</dbReference>
<protein>
    <submittedName>
        <fullName evidence="9">TonB-linked SusC/RagA family outer membrane protein</fullName>
    </submittedName>
</protein>
<evidence type="ECO:0000313" key="9">
    <source>
        <dbReference type="EMBL" id="TDS12297.1"/>
    </source>
</evidence>
<gene>
    <name evidence="9" type="ORF">B0I21_106155</name>
</gene>
<dbReference type="GO" id="GO:0009279">
    <property type="term" value="C:cell outer membrane"/>
    <property type="evidence" value="ECO:0007669"/>
    <property type="project" value="UniProtKB-SubCell"/>
</dbReference>
<comment type="subcellular location">
    <subcellularLocation>
        <location evidence="1 7">Cell outer membrane</location>
        <topology evidence="1 7">Multi-pass membrane protein</topology>
    </subcellularLocation>
</comment>
<keyword evidence="4 7" id="KW-0812">Transmembrane</keyword>
<dbReference type="SUPFAM" id="SSF56935">
    <property type="entry name" value="Porins"/>
    <property type="match status" value="1"/>
</dbReference>
<dbReference type="OrthoDB" id="9768177at2"/>
<dbReference type="PROSITE" id="PS52016">
    <property type="entry name" value="TONB_DEPENDENT_REC_3"/>
    <property type="match status" value="1"/>
</dbReference>
<keyword evidence="3 7" id="KW-1134">Transmembrane beta strand</keyword>
<dbReference type="InterPro" id="IPR039426">
    <property type="entry name" value="TonB-dep_rcpt-like"/>
</dbReference>
<evidence type="ECO:0000259" key="8">
    <source>
        <dbReference type="Pfam" id="PF07715"/>
    </source>
</evidence>
<reference evidence="9 10" key="1">
    <citation type="submission" date="2019-03" db="EMBL/GenBank/DDBJ databases">
        <title>Genomic Encyclopedia of Type Strains, Phase III (KMG-III): the genomes of soil and plant-associated and newly described type strains.</title>
        <authorList>
            <person name="Whitman W."/>
        </authorList>
    </citation>
    <scope>NUCLEOTIDE SEQUENCE [LARGE SCALE GENOMIC DNA]</scope>
    <source>
        <strain evidence="9 10">CGMCC 1.12801</strain>
    </source>
</reference>
<dbReference type="NCBIfam" id="TIGR04057">
    <property type="entry name" value="SusC_RagA_signa"/>
    <property type="match status" value="1"/>
</dbReference>
<dbReference type="InterPro" id="IPR012910">
    <property type="entry name" value="Plug_dom"/>
</dbReference>
<dbReference type="InterPro" id="IPR023996">
    <property type="entry name" value="TonB-dep_OMP_SusC/RagA"/>
</dbReference>
<dbReference type="InterPro" id="IPR036942">
    <property type="entry name" value="Beta-barrel_TonB_sf"/>
</dbReference>
<proteinExistence type="inferred from homology"/>
<evidence type="ECO:0000256" key="4">
    <source>
        <dbReference type="ARBA" id="ARBA00022692"/>
    </source>
</evidence>
<evidence type="ECO:0000256" key="1">
    <source>
        <dbReference type="ARBA" id="ARBA00004571"/>
    </source>
</evidence>
<dbReference type="EMBL" id="SNZV01000006">
    <property type="protein sequence ID" value="TDS12297.1"/>
    <property type="molecule type" value="Genomic_DNA"/>
</dbReference>
<keyword evidence="10" id="KW-1185">Reference proteome</keyword>
<name>A0A4R7CWP5_9SPHI</name>
<accession>A0A4R7CWP5</accession>
<dbReference type="Pfam" id="PF07715">
    <property type="entry name" value="Plug"/>
    <property type="match status" value="1"/>
</dbReference>
<evidence type="ECO:0000256" key="2">
    <source>
        <dbReference type="ARBA" id="ARBA00022448"/>
    </source>
</evidence>
<evidence type="ECO:0000256" key="7">
    <source>
        <dbReference type="PROSITE-ProRule" id="PRU01360"/>
    </source>
</evidence>
<feature type="domain" description="TonB-dependent receptor plug" evidence="8">
    <location>
        <begin position="125"/>
        <end position="251"/>
    </location>
</feature>
<dbReference type="AlphaFoldDB" id="A0A4R7CWP5"/>